<name>A0A1I3NC04_9BACT</name>
<dbReference type="Proteomes" id="UP000198635">
    <property type="component" value="Unassembled WGS sequence"/>
</dbReference>
<reference evidence="3" key="1">
    <citation type="submission" date="2016-10" db="EMBL/GenBank/DDBJ databases">
        <authorList>
            <person name="Varghese N."/>
            <person name="Submissions S."/>
        </authorList>
    </citation>
    <scope>NUCLEOTIDE SEQUENCE [LARGE SCALE GENOMIC DNA]</scope>
    <source>
        <strain evidence="3">DSM 5918</strain>
    </source>
</reference>
<dbReference type="PANTHER" id="PTHR43064">
    <property type="entry name" value="PHOSPHORIBOSYLAMINOIMIDAZOLE CARBOXYLASE-RELATED"/>
    <property type="match status" value="1"/>
</dbReference>
<evidence type="ECO:0000313" key="2">
    <source>
        <dbReference type="EMBL" id="SFJ06326.1"/>
    </source>
</evidence>
<dbReference type="EMBL" id="FORX01000001">
    <property type="protein sequence ID" value="SFJ06326.1"/>
    <property type="molecule type" value="Genomic_DNA"/>
</dbReference>
<dbReference type="InterPro" id="IPR000031">
    <property type="entry name" value="PurE_dom"/>
</dbReference>
<dbReference type="Gene3D" id="3.40.50.1970">
    <property type="match status" value="1"/>
</dbReference>
<dbReference type="PANTHER" id="PTHR43064:SF1">
    <property type="entry name" value="SLL1489 PROTEIN"/>
    <property type="match status" value="1"/>
</dbReference>
<proteinExistence type="predicted"/>
<dbReference type="Pfam" id="PF00731">
    <property type="entry name" value="AIRC"/>
    <property type="match status" value="1"/>
</dbReference>
<sequence length="252" mass="26186">MPMNPQELTSLLRDVAAGNISCETAQAALAGSENKDLTLDTWRQERTNVGEVVYGQGKTLEQIRASLAELGRHHPVLATKLSAAHGQKLKTLFPNGCLWEEARLFCLGADLLAADPKAPDSEVLIVTAGSSDLPVAREALGTARFLGLGAHLVTDVGVAGLHRLDPHLPSLRQARVIIAVAGMEGALPSVLGGLLKAPIIAVPTSTGYGANFAGLTPLLAMLNSCAPGVGVVNIDNGFGAAVLAKKILARQE</sequence>
<accession>A0A1I3NC04</accession>
<dbReference type="SUPFAM" id="SSF52255">
    <property type="entry name" value="N5-CAIR mutase (phosphoribosylaminoimidazole carboxylase, PurE)"/>
    <property type="match status" value="1"/>
</dbReference>
<keyword evidence="3" id="KW-1185">Reference proteome</keyword>
<dbReference type="SMART" id="SM01001">
    <property type="entry name" value="AIRC"/>
    <property type="match status" value="1"/>
</dbReference>
<dbReference type="NCBIfam" id="NF033503">
    <property type="entry name" value="LarB"/>
    <property type="match status" value="1"/>
</dbReference>
<dbReference type="STRING" id="52560.SAMN04488082_101231"/>
<dbReference type="AlphaFoldDB" id="A0A1I3NC04"/>
<dbReference type="OrthoDB" id="9782511at2"/>
<dbReference type="GO" id="GO:0006189">
    <property type="term" value="P:'de novo' IMP biosynthetic process"/>
    <property type="evidence" value="ECO:0007669"/>
    <property type="project" value="InterPro"/>
</dbReference>
<evidence type="ECO:0000259" key="1">
    <source>
        <dbReference type="SMART" id="SM01001"/>
    </source>
</evidence>
<dbReference type="InterPro" id="IPR039476">
    <property type="entry name" value="P2CMN_synthase_LarB"/>
</dbReference>
<dbReference type="GO" id="GO:0016787">
    <property type="term" value="F:hydrolase activity"/>
    <property type="evidence" value="ECO:0007669"/>
    <property type="project" value="InterPro"/>
</dbReference>
<organism evidence="2 3">
    <name type="scientific">Desulfomicrobium apsheronum</name>
    <dbReference type="NCBI Taxonomy" id="52560"/>
    <lineage>
        <taxon>Bacteria</taxon>
        <taxon>Pseudomonadati</taxon>
        <taxon>Thermodesulfobacteriota</taxon>
        <taxon>Desulfovibrionia</taxon>
        <taxon>Desulfovibrionales</taxon>
        <taxon>Desulfomicrobiaceae</taxon>
        <taxon>Desulfomicrobium</taxon>
    </lineage>
</organism>
<protein>
    <recommendedName>
        <fullName evidence="1">PurE domain-containing protein</fullName>
    </recommendedName>
</protein>
<evidence type="ECO:0000313" key="3">
    <source>
        <dbReference type="Proteomes" id="UP000198635"/>
    </source>
</evidence>
<gene>
    <name evidence="2" type="ORF">SAMN04488082_101231</name>
</gene>
<feature type="domain" description="PurE" evidence="1">
    <location>
        <begin position="121"/>
        <end position="252"/>
    </location>
</feature>